<dbReference type="PROSITE" id="PS51257">
    <property type="entry name" value="PROKAR_LIPOPROTEIN"/>
    <property type="match status" value="1"/>
</dbReference>
<dbReference type="RefSeq" id="WP_016269657.1">
    <property type="nucleotide sequence ID" value="NZ_CAXTFL010000034.1"/>
</dbReference>
<gene>
    <name evidence="3" type="ORF">GAN59_05115</name>
</gene>
<protein>
    <submittedName>
        <fullName evidence="3">DUF1566 domain-containing protein</fullName>
    </submittedName>
</protein>
<dbReference type="InterPro" id="IPR011460">
    <property type="entry name" value="Lcl_C"/>
</dbReference>
<dbReference type="InterPro" id="IPR025049">
    <property type="entry name" value="Mfa-like_1"/>
</dbReference>
<accession>A0A6I0SGF0</accession>
<evidence type="ECO:0000313" key="3">
    <source>
        <dbReference type="EMBL" id="KAB4476570.1"/>
    </source>
</evidence>
<feature type="chain" id="PRO_5030153529" evidence="1">
    <location>
        <begin position="24"/>
        <end position="567"/>
    </location>
</feature>
<reference evidence="3 4" key="1">
    <citation type="journal article" date="2019" name="Nat. Med.">
        <title>A library of human gut bacterial isolates paired with longitudinal multiomics data enables mechanistic microbiome research.</title>
        <authorList>
            <person name="Poyet M."/>
            <person name="Groussin M."/>
            <person name="Gibbons S.M."/>
            <person name="Avila-Pacheco J."/>
            <person name="Jiang X."/>
            <person name="Kearney S.M."/>
            <person name="Perrotta A.R."/>
            <person name="Berdy B."/>
            <person name="Zhao S."/>
            <person name="Lieberman T.D."/>
            <person name="Swanson P.K."/>
            <person name="Smith M."/>
            <person name="Roesemann S."/>
            <person name="Alexander J.E."/>
            <person name="Rich S.A."/>
            <person name="Livny J."/>
            <person name="Vlamakis H."/>
            <person name="Clish C."/>
            <person name="Bullock K."/>
            <person name="Deik A."/>
            <person name="Scott J."/>
            <person name="Pierce K.A."/>
            <person name="Xavier R.J."/>
            <person name="Alm E.J."/>
        </authorList>
    </citation>
    <scope>NUCLEOTIDE SEQUENCE [LARGE SCALE GENOMIC DNA]</scope>
    <source>
        <strain evidence="3 4">BIOML-A156</strain>
    </source>
</reference>
<dbReference type="Pfam" id="PF13149">
    <property type="entry name" value="Mfa_like_1"/>
    <property type="match status" value="1"/>
</dbReference>
<name>A0A6I0SGF0_BACT4</name>
<dbReference type="InterPro" id="IPR042278">
    <property type="entry name" value="Mfa-like_1_N"/>
</dbReference>
<keyword evidence="1" id="KW-0732">Signal</keyword>
<feature type="domain" description="Lcl C-terminal" evidence="2">
    <location>
        <begin position="463"/>
        <end position="544"/>
    </location>
</feature>
<evidence type="ECO:0000259" key="2">
    <source>
        <dbReference type="Pfam" id="PF07603"/>
    </source>
</evidence>
<dbReference type="Pfam" id="PF07603">
    <property type="entry name" value="Lcl_C"/>
    <property type="match status" value="1"/>
</dbReference>
<sequence length="567" mass="63366">MNTLKKHSLSGAILIASCFILLAGACENSDWIDTEGQTKNVLLGFNASTTNITTGTRSIEAIEGFTGNSYTFGMSITKDNNWGSEIFPSSGDFMATMARPSQSDQWEWSFQKEGAPITPRGPEGKPLKIIAYYPVTDGTEAFSIGIPFDFTATDNPKQTEILYNTNTSYTINPAVGEGKATIPLRFQHAYSWIVISVTKYVEKSTPDDVFTLSSVAIDNLSGGWIKNKGTISPETGLAMEGSSIGPIKENRSPELLSVDTPRTYEFLVPSFMDAEVKDEDVVIALMINGKQELFPLKKEHLNQDGNAYGFRQGYINTYNLVFDNSALNLRLLDWTSESIDNNFGAGQAFPTNYVKIDYTNYNNGRPPMWTSANGYPFPTQKYTSLGIGTHKFESYLTTVNYGANGQYVSPKPITAKPPVGGIIIDDDENVALKEEVYPIFQMTTNDISIEPVPWEDENGELVAKEICRKYNGGGFHNWRLPRASELRALFIYLVYNSGNGTPMEKLDFRKDENRYKLYWTGTEVNEDQAWAMYYYDESSNVTSNKRGPMISPQDKKLKFAVRCIRDM</sequence>
<dbReference type="AlphaFoldDB" id="A0A6I0SGF0"/>
<dbReference type="EMBL" id="WCRS01000003">
    <property type="protein sequence ID" value="KAB4476570.1"/>
    <property type="molecule type" value="Genomic_DNA"/>
</dbReference>
<dbReference type="Proteomes" id="UP000488521">
    <property type="component" value="Unassembled WGS sequence"/>
</dbReference>
<evidence type="ECO:0000313" key="4">
    <source>
        <dbReference type="Proteomes" id="UP000488521"/>
    </source>
</evidence>
<evidence type="ECO:0000256" key="1">
    <source>
        <dbReference type="SAM" id="SignalP"/>
    </source>
</evidence>
<feature type="signal peptide" evidence="1">
    <location>
        <begin position="1"/>
        <end position="23"/>
    </location>
</feature>
<comment type="caution">
    <text evidence="3">The sequence shown here is derived from an EMBL/GenBank/DDBJ whole genome shotgun (WGS) entry which is preliminary data.</text>
</comment>
<dbReference type="CDD" id="cd13120">
    <property type="entry name" value="BF2867_like_N"/>
    <property type="match status" value="1"/>
</dbReference>
<dbReference type="Gene3D" id="2.60.40.2620">
    <property type="entry name" value="Fimbrillin-like"/>
    <property type="match status" value="1"/>
</dbReference>
<organism evidence="3 4">
    <name type="scientific">Bacteroides thetaiotaomicron</name>
    <dbReference type="NCBI Taxonomy" id="818"/>
    <lineage>
        <taxon>Bacteria</taxon>
        <taxon>Pseudomonadati</taxon>
        <taxon>Bacteroidota</taxon>
        <taxon>Bacteroidia</taxon>
        <taxon>Bacteroidales</taxon>
        <taxon>Bacteroidaceae</taxon>
        <taxon>Bacteroides</taxon>
    </lineage>
</organism>
<proteinExistence type="predicted"/>